<gene>
    <name evidence="2" type="ordered locus">Mcup_1564</name>
</gene>
<dbReference type="InterPro" id="IPR036526">
    <property type="entry name" value="C-N_Hydrolase_sf"/>
</dbReference>
<dbReference type="PROSITE" id="PS01227">
    <property type="entry name" value="UPF0012"/>
    <property type="match status" value="1"/>
</dbReference>
<feature type="domain" description="CN hydrolase" evidence="1">
    <location>
        <begin position="1"/>
        <end position="215"/>
    </location>
</feature>
<reference evidence="2 3" key="1">
    <citation type="journal article" date="2011" name="J. Bacteriol.">
        <title>Complete genome sequence of Metallosphaera cuprina, a metal sulfide-oxidizing archaeon from a hot spring.</title>
        <authorList>
            <person name="Liu L.J."/>
            <person name="You X.Y."/>
            <person name="Zheng H."/>
            <person name="Wang S."/>
            <person name="Jiang C.Y."/>
            <person name="Liu S.J."/>
        </authorList>
    </citation>
    <scope>NUCLEOTIDE SEQUENCE [LARGE SCALE GENOMIC DNA]</scope>
    <source>
        <strain evidence="2 3">Ar-4</strain>
    </source>
</reference>
<dbReference type="InterPro" id="IPR003010">
    <property type="entry name" value="C-N_Hydrolase"/>
</dbReference>
<dbReference type="PANTHER" id="PTHR23088:SF27">
    <property type="entry name" value="DEAMINATED GLUTATHIONE AMIDASE"/>
    <property type="match status" value="1"/>
</dbReference>
<name>F4FZH7_METCR</name>
<proteinExistence type="predicted"/>
<sequence length="239" mass="26842">MKIAMVQPTAKQTAIQSTEKALEAGSQIILLPEKWVSTLDELPITDFQRLAVKYTAYIIPGAVEDGVSVISPIISPKGNILGLAKKVHLFGKERGRLIPGTSISFFSVNGVRIGVVICYDLDFPEIVRALFLHGVEIVMVPSKIKREWMDRWRDYVRMRAIENRIAIVNANAFQLPDYPGGSIAILPYKRGEIVDLKVVAEMGEEEGFTIADIDPMSFFHLRLERQKEVVQFSVQELNE</sequence>
<dbReference type="eggNOG" id="arCOG00062">
    <property type="taxonomic scope" value="Archaea"/>
</dbReference>
<keyword evidence="3" id="KW-1185">Reference proteome</keyword>
<dbReference type="PANTHER" id="PTHR23088">
    <property type="entry name" value="NITRILASE-RELATED"/>
    <property type="match status" value="1"/>
</dbReference>
<dbReference type="CDD" id="cd07197">
    <property type="entry name" value="nitrilase"/>
    <property type="match status" value="1"/>
</dbReference>
<dbReference type="PATRIC" id="fig|1006006.8.peg.1559"/>
<dbReference type="Pfam" id="PF00795">
    <property type="entry name" value="CN_hydrolase"/>
    <property type="match status" value="1"/>
</dbReference>
<dbReference type="RefSeq" id="WP_013738165.1">
    <property type="nucleotide sequence ID" value="NC_015435.1"/>
</dbReference>
<dbReference type="SUPFAM" id="SSF56317">
    <property type="entry name" value="Carbon-nitrogen hydrolase"/>
    <property type="match status" value="1"/>
</dbReference>
<organism evidence="2 3">
    <name type="scientific">Metallosphaera cuprina (strain Ar-4)</name>
    <dbReference type="NCBI Taxonomy" id="1006006"/>
    <lineage>
        <taxon>Archaea</taxon>
        <taxon>Thermoproteota</taxon>
        <taxon>Thermoprotei</taxon>
        <taxon>Sulfolobales</taxon>
        <taxon>Sulfolobaceae</taxon>
        <taxon>Metallosphaera</taxon>
    </lineage>
</organism>
<dbReference type="PROSITE" id="PS50263">
    <property type="entry name" value="CN_HYDROLASE"/>
    <property type="match status" value="1"/>
</dbReference>
<dbReference type="HOGENOM" id="CLU_030130_3_8_2"/>
<dbReference type="InterPro" id="IPR001110">
    <property type="entry name" value="UPF0012_CS"/>
</dbReference>
<evidence type="ECO:0000313" key="3">
    <source>
        <dbReference type="Proteomes" id="UP000007812"/>
    </source>
</evidence>
<dbReference type="GO" id="GO:0016746">
    <property type="term" value="F:acyltransferase activity"/>
    <property type="evidence" value="ECO:0007669"/>
    <property type="project" value="UniProtKB-KW"/>
</dbReference>
<evidence type="ECO:0000313" key="2">
    <source>
        <dbReference type="EMBL" id="AEB95667.1"/>
    </source>
</evidence>
<accession>F4FZH7</accession>
<evidence type="ECO:0000259" key="1">
    <source>
        <dbReference type="PROSITE" id="PS50263"/>
    </source>
</evidence>
<dbReference type="OrthoDB" id="41015at2157"/>
<dbReference type="Gene3D" id="3.60.110.10">
    <property type="entry name" value="Carbon-nitrogen hydrolase"/>
    <property type="match status" value="1"/>
</dbReference>
<dbReference type="STRING" id="1006006.Mcup_1564"/>
<protein>
    <submittedName>
        <fullName evidence="2">Nitrilase/cyanide hydratase and apolipoprotein N-acyltransferase</fullName>
    </submittedName>
</protein>
<dbReference type="AlphaFoldDB" id="F4FZH7"/>
<dbReference type="Proteomes" id="UP000007812">
    <property type="component" value="Chromosome"/>
</dbReference>
<dbReference type="GeneID" id="10493753"/>
<dbReference type="EMBL" id="CP002656">
    <property type="protein sequence ID" value="AEB95667.1"/>
    <property type="molecule type" value="Genomic_DNA"/>
</dbReference>
<dbReference type="KEGG" id="mcn:Mcup_1564"/>